<name>A0A517MQQ3_9BACT</name>
<dbReference type="AlphaFoldDB" id="A0A517MQQ3"/>
<evidence type="ECO:0000313" key="2">
    <source>
        <dbReference type="Proteomes" id="UP000319852"/>
    </source>
</evidence>
<dbReference type="KEGG" id="amob:HG15A2_04780"/>
<sequence length="81" mass="9482">MLAKSRRKQHLRSARQQTMLPLAQTCLRTLLREIRDQYFPEITQLPQVYFVQQDTLAGILISTRRKDSCGAVWPPTRRDLA</sequence>
<gene>
    <name evidence="1" type="ORF">HG15A2_04780</name>
</gene>
<proteinExistence type="predicted"/>
<dbReference type="Proteomes" id="UP000319852">
    <property type="component" value="Chromosome"/>
</dbReference>
<evidence type="ECO:0000313" key="1">
    <source>
        <dbReference type="EMBL" id="QDS97218.1"/>
    </source>
</evidence>
<protein>
    <submittedName>
        <fullName evidence="1">Uncharacterized protein</fullName>
    </submittedName>
</protein>
<dbReference type="EMBL" id="CP036263">
    <property type="protein sequence ID" value="QDS97218.1"/>
    <property type="molecule type" value="Genomic_DNA"/>
</dbReference>
<reference evidence="1 2" key="1">
    <citation type="submission" date="2019-02" db="EMBL/GenBank/DDBJ databases">
        <title>Deep-cultivation of Planctomycetes and their phenomic and genomic characterization uncovers novel biology.</title>
        <authorList>
            <person name="Wiegand S."/>
            <person name="Jogler M."/>
            <person name="Boedeker C."/>
            <person name="Pinto D."/>
            <person name="Vollmers J."/>
            <person name="Rivas-Marin E."/>
            <person name="Kohn T."/>
            <person name="Peeters S.H."/>
            <person name="Heuer A."/>
            <person name="Rast P."/>
            <person name="Oberbeckmann S."/>
            <person name="Bunk B."/>
            <person name="Jeske O."/>
            <person name="Meyerdierks A."/>
            <person name="Storesund J.E."/>
            <person name="Kallscheuer N."/>
            <person name="Luecker S."/>
            <person name="Lage O.M."/>
            <person name="Pohl T."/>
            <person name="Merkel B.J."/>
            <person name="Hornburger P."/>
            <person name="Mueller R.-W."/>
            <person name="Bruemmer F."/>
            <person name="Labrenz M."/>
            <person name="Spormann A.M."/>
            <person name="Op den Camp H."/>
            <person name="Overmann J."/>
            <person name="Amann R."/>
            <person name="Jetten M.S.M."/>
            <person name="Mascher T."/>
            <person name="Medema M.H."/>
            <person name="Devos D.P."/>
            <person name="Kaster A.-K."/>
            <person name="Ovreas L."/>
            <person name="Rohde M."/>
            <person name="Galperin M.Y."/>
            <person name="Jogler C."/>
        </authorList>
    </citation>
    <scope>NUCLEOTIDE SEQUENCE [LARGE SCALE GENOMIC DNA]</scope>
    <source>
        <strain evidence="1 2">HG15A2</strain>
    </source>
</reference>
<organism evidence="1 2">
    <name type="scientific">Adhaeretor mobilis</name>
    <dbReference type="NCBI Taxonomy" id="1930276"/>
    <lineage>
        <taxon>Bacteria</taxon>
        <taxon>Pseudomonadati</taxon>
        <taxon>Planctomycetota</taxon>
        <taxon>Planctomycetia</taxon>
        <taxon>Pirellulales</taxon>
        <taxon>Lacipirellulaceae</taxon>
        <taxon>Adhaeretor</taxon>
    </lineage>
</organism>
<keyword evidence="2" id="KW-1185">Reference proteome</keyword>
<accession>A0A517MQQ3</accession>